<sequence length="294" mass="33053">MFRACLSSCSRTPASTSQPASAFFHTSTVLSSQATKRKGLRNKKINIAETEKRLQEQAANRPSVILGTRAHEEEAKWKSSFLAKVIINEDDLHSSTAMKPVRVPYGTVNLPKELGYGVDEAEKKILFEDLPLATAEMALNNALIAKKAVANQGTAASLKVREDSEADILVREQEREKRKANLLAKVLDLRNANAAGIAFENRRRIILAFSTPDNPFNPGRTEVQVALLTYQIRKLWDHLVNFKRDVGNRRGLQKLVHQRAKLLRYLRGKDRDRYETILQQLALEPESVEGELVV</sequence>
<dbReference type="CDD" id="cd00677">
    <property type="entry name" value="S15_NS1_EPRS_RNA-bind"/>
    <property type="match status" value="1"/>
</dbReference>
<dbReference type="AlphaFoldDB" id="A0A8H4VNJ3"/>
<dbReference type="PROSITE" id="PS00362">
    <property type="entry name" value="RIBOSOMAL_S15"/>
    <property type="match status" value="1"/>
</dbReference>
<evidence type="ECO:0000313" key="5">
    <source>
        <dbReference type="EMBL" id="KAF4616528.1"/>
    </source>
</evidence>
<dbReference type="InterPro" id="IPR009068">
    <property type="entry name" value="uS15_NS1_RNA-bd_sf"/>
</dbReference>
<evidence type="ECO:0000256" key="1">
    <source>
        <dbReference type="ARBA" id="ARBA00008434"/>
    </source>
</evidence>
<comment type="caution">
    <text evidence="5">The sequence shown here is derived from an EMBL/GenBank/DDBJ whole genome shotgun (WGS) entry which is preliminary data.</text>
</comment>
<keyword evidence="3 4" id="KW-0687">Ribonucleoprotein</keyword>
<dbReference type="InterPro" id="IPR005290">
    <property type="entry name" value="Ribosomal_uS15_bac-type"/>
</dbReference>
<dbReference type="Gene3D" id="1.10.287.10">
    <property type="entry name" value="S15/NS1, RNA-binding"/>
    <property type="match status" value="1"/>
</dbReference>
<evidence type="ECO:0000313" key="6">
    <source>
        <dbReference type="Proteomes" id="UP000521872"/>
    </source>
</evidence>
<comment type="similarity">
    <text evidence="1 4">Belongs to the universal ribosomal protein uS15 family.</text>
</comment>
<dbReference type="SMART" id="SM01387">
    <property type="entry name" value="Ribosomal_S15"/>
    <property type="match status" value="1"/>
</dbReference>
<organism evidence="5 6">
    <name type="scientific">Agrocybe pediades</name>
    <dbReference type="NCBI Taxonomy" id="84607"/>
    <lineage>
        <taxon>Eukaryota</taxon>
        <taxon>Fungi</taxon>
        <taxon>Dikarya</taxon>
        <taxon>Basidiomycota</taxon>
        <taxon>Agaricomycotina</taxon>
        <taxon>Agaricomycetes</taxon>
        <taxon>Agaricomycetidae</taxon>
        <taxon>Agaricales</taxon>
        <taxon>Agaricineae</taxon>
        <taxon>Strophariaceae</taxon>
        <taxon>Agrocybe</taxon>
    </lineage>
</organism>
<keyword evidence="2 4" id="KW-0689">Ribosomal protein</keyword>
<keyword evidence="6" id="KW-1185">Reference proteome</keyword>
<accession>A0A8H4VNJ3</accession>
<dbReference type="Proteomes" id="UP000521872">
    <property type="component" value="Unassembled WGS sequence"/>
</dbReference>
<dbReference type="Pfam" id="PF00312">
    <property type="entry name" value="Ribosomal_S15"/>
    <property type="match status" value="1"/>
</dbReference>
<dbReference type="GO" id="GO:0005840">
    <property type="term" value="C:ribosome"/>
    <property type="evidence" value="ECO:0007669"/>
    <property type="project" value="UniProtKB-KW"/>
</dbReference>
<evidence type="ECO:0000256" key="4">
    <source>
        <dbReference type="RuleBase" id="RU003919"/>
    </source>
</evidence>
<reference evidence="5 6" key="1">
    <citation type="submission" date="2019-12" db="EMBL/GenBank/DDBJ databases">
        <authorList>
            <person name="Floudas D."/>
            <person name="Bentzer J."/>
            <person name="Ahren D."/>
            <person name="Johansson T."/>
            <person name="Persson P."/>
            <person name="Tunlid A."/>
        </authorList>
    </citation>
    <scope>NUCLEOTIDE SEQUENCE [LARGE SCALE GENOMIC DNA]</scope>
    <source>
        <strain evidence="5 6">CBS 102.39</strain>
    </source>
</reference>
<dbReference type="PANTHER" id="PTHR23321:SF26">
    <property type="entry name" value="SMALL RIBOSOMAL SUBUNIT PROTEIN US15M"/>
    <property type="match status" value="1"/>
</dbReference>
<dbReference type="SUPFAM" id="SSF47060">
    <property type="entry name" value="S15/NS1 RNA-binding domain"/>
    <property type="match status" value="1"/>
</dbReference>
<gene>
    <name evidence="5" type="ORF">D9613_008573</name>
</gene>
<dbReference type="GO" id="GO:0006412">
    <property type="term" value="P:translation"/>
    <property type="evidence" value="ECO:0007669"/>
    <property type="project" value="InterPro"/>
</dbReference>
<name>A0A8H4VNJ3_9AGAR</name>
<dbReference type="NCBIfam" id="TIGR00952">
    <property type="entry name" value="S15_bact"/>
    <property type="match status" value="1"/>
</dbReference>
<dbReference type="GO" id="GO:0005737">
    <property type="term" value="C:cytoplasm"/>
    <property type="evidence" value="ECO:0007669"/>
    <property type="project" value="UniProtKB-ARBA"/>
</dbReference>
<dbReference type="GO" id="GO:0003735">
    <property type="term" value="F:structural constituent of ribosome"/>
    <property type="evidence" value="ECO:0007669"/>
    <property type="project" value="InterPro"/>
</dbReference>
<dbReference type="GO" id="GO:1990904">
    <property type="term" value="C:ribonucleoprotein complex"/>
    <property type="evidence" value="ECO:0007669"/>
    <property type="project" value="UniProtKB-KW"/>
</dbReference>
<protein>
    <submittedName>
        <fullName evidence="5">Uncharacterized protein</fullName>
    </submittedName>
</protein>
<dbReference type="EMBL" id="JAACJL010000031">
    <property type="protein sequence ID" value="KAF4616528.1"/>
    <property type="molecule type" value="Genomic_DNA"/>
</dbReference>
<dbReference type="HAMAP" id="MF_01343_B">
    <property type="entry name" value="Ribosomal_uS15_B"/>
    <property type="match status" value="1"/>
</dbReference>
<evidence type="ECO:0000256" key="2">
    <source>
        <dbReference type="ARBA" id="ARBA00022980"/>
    </source>
</evidence>
<dbReference type="InterPro" id="IPR000589">
    <property type="entry name" value="Ribosomal_uS15"/>
</dbReference>
<evidence type="ECO:0000256" key="3">
    <source>
        <dbReference type="ARBA" id="ARBA00023274"/>
    </source>
</evidence>
<proteinExistence type="inferred from homology"/>
<dbReference type="PANTHER" id="PTHR23321">
    <property type="entry name" value="RIBOSOMAL PROTEIN S15, BACTERIAL AND ORGANELLAR"/>
    <property type="match status" value="1"/>
</dbReference>